<accession>A0ABW3HJD9</accession>
<proteinExistence type="inferred from homology"/>
<evidence type="ECO:0000256" key="7">
    <source>
        <dbReference type="ARBA" id="ARBA00041129"/>
    </source>
</evidence>
<comment type="catalytic activity">
    <reaction evidence="10 11">
        <text>uridine(2552) in 23S rRNA + S-adenosyl-L-methionine = 2'-O-methyluridine(2552) in 23S rRNA + S-adenosyl-L-homocysteine + H(+)</text>
        <dbReference type="Rhea" id="RHEA:42720"/>
        <dbReference type="Rhea" id="RHEA-COMP:10202"/>
        <dbReference type="Rhea" id="RHEA-COMP:10203"/>
        <dbReference type="ChEBI" id="CHEBI:15378"/>
        <dbReference type="ChEBI" id="CHEBI:57856"/>
        <dbReference type="ChEBI" id="CHEBI:59789"/>
        <dbReference type="ChEBI" id="CHEBI:65315"/>
        <dbReference type="ChEBI" id="CHEBI:74478"/>
        <dbReference type="EC" id="2.1.1.166"/>
    </reaction>
</comment>
<organism evidence="13 14">
    <name type="scientific">Paraperlucidibaca wandonensis</name>
    <dbReference type="NCBI Taxonomy" id="1268273"/>
    <lineage>
        <taxon>Bacteria</taxon>
        <taxon>Pseudomonadati</taxon>
        <taxon>Pseudomonadota</taxon>
        <taxon>Gammaproteobacteria</taxon>
        <taxon>Moraxellales</taxon>
        <taxon>Moraxellaceae</taxon>
        <taxon>Paraperlucidibaca</taxon>
    </lineage>
</organism>
<evidence type="ECO:0000256" key="8">
    <source>
        <dbReference type="ARBA" id="ARBA00041995"/>
    </source>
</evidence>
<name>A0ABW3HJD9_9GAMM</name>
<evidence type="ECO:0000313" key="14">
    <source>
        <dbReference type="Proteomes" id="UP001597044"/>
    </source>
</evidence>
<protein>
    <recommendedName>
        <fullName evidence="7 11">Ribosomal RNA large subunit methyltransferase E</fullName>
        <ecNumber evidence="6 11">2.1.1.166</ecNumber>
    </recommendedName>
    <alternativeName>
        <fullName evidence="9 11">23S rRNA Um2552 methyltransferase</fullName>
    </alternativeName>
    <alternativeName>
        <fullName evidence="8 11">rRNA (uridine-2'-O-)-methyltransferase</fullName>
    </alternativeName>
</protein>
<dbReference type="GO" id="GO:0008168">
    <property type="term" value="F:methyltransferase activity"/>
    <property type="evidence" value="ECO:0007669"/>
    <property type="project" value="UniProtKB-KW"/>
</dbReference>
<dbReference type="EC" id="2.1.1.166" evidence="6 11"/>
<dbReference type="HAMAP" id="MF_01547">
    <property type="entry name" value="RNA_methyltr_E"/>
    <property type="match status" value="1"/>
</dbReference>
<dbReference type="PIRSF" id="PIRSF005461">
    <property type="entry name" value="23S_rRNA_mtase"/>
    <property type="match status" value="1"/>
</dbReference>
<keyword evidence="4 11" id="KW-0949">S-adenosyl-L-methionine</keyword>
<evidence type="ECO:0000256" key="2">
    <source>
        <dbReference type="ARBA" id="ARBA00022603"/>
    </source>
</evidence>
<dbReference type="InterPro" id="IPR015507">
    <property type="entry name" value="rRNA-MeTfrase_E"/>
</dbReference>
<dbReference type="PANTHER" id="PTHR10920:SF18">
    <property type="entry name" value="RRNA METHYLTRANSFERASE 2, MITOCHONDRIAL"/>
    <property type="match status" value="1"/>
</dbReference>
<evidence type="ECO:0000259" key="12">
    <source>
        <dbReference type="Pfam" id="PF01728"/>
    </source>
</evidence>
<evidence type="ECO:0000313" key="13">
    <source>
        <dbReference type="EMBL" id="MFD0950876.1"/>
    </source>
</evidence>
<dbReference type="RefSeq" id="WP_340675676.1">
    <property type="nucleotide sequence ID" value="NZ_JBHTIT010000001.1"/>
</dbReference>
<dbReference type="Proteomes" id="UP001597044">
    <property type="component" value="Unassembled WGS sequence"/>
</dbReference>
<comment type="function">
    <text evidence="5 11">Specifically methylates the uridine in position 2552 of 23S rRNA at the 2'-O position of the ribose in the fully assembled 50S ribosomal subunit.</text>
</comment>
<keyword evidence="2 11" id="KW-0489">Methyltransferase</keyword>
<dbReference type="GO" id="GO:0032259">
    <property type="term" value="P:methylation"/>
    <property type="evidence" value="ECO:0007669"/>
    <property type="project" value="UniProtKB-KW"/>
</dbReference>
<keyword evidence="11" id="KW-0963">Cytoplasm</keyword>
<evidence type="ECO:0000256" key="4">
    <source>
        <dbReference type="ARBA" id="ARBA00022691"/>
    </source>
</evidence>
<evidence type="ECO:0000256" key="6">
    <source>
        <dbReference type="ARBA" id="ARBA00038861"/>
    </source>
</evidence>
<comment type="subcellular location">
    <subcellularLocation>
        <location evidence="11">Cytoplasm</location>
    </subcellularLocation>
</comment>
<feature type="binding site" evidence="11">
    <location>
        <position position="87"/>
    </location>
    <ligand>
        <name>S-adenosyl-L-methionine</name>
        <dbReference type="ChEBI" id="CHEBI:59789"/>
    </ligand>
</feature>
<feature type="active site" description="Proton acceptor" evidence="11">
    <location>
        <position position="168"/>
    </location>
</feature>
<keyword evidence="3 11" id="KW-0808">Transferase</keyword>
<dbReference type="PANTHER" id="PTHR10920">
    <property type="entry name" value="RIBOSOMAL RNA METHYLTRANSFERASE"/>
    <property type="match status" value="1"/>
</dbReference>
<sequence length="215" mass="24245">MATKITNRKLSGRSKIWMQEHLDDHYVQKAWQDGYRSRASYKLLELQEKDKLIRPGMNILDLGSAPGSWCQVAGRLMDGRGKVVATDILPMDALPDVTFVQGDFREQEVNDAIMAELNGELMDLVICDMAPNMSGNTSVDLPRAMYLCELALDMAVQVLRPKGTFVVKAFHGEGYEEYRRAILQHFAVLKARKPDASRARSREVYLVASGLREPK</sequence>
<feature type="binding site" evidence="11">
    <location>
        <position position="103"/>
    </location>
    <ligand>
        <name>S-adenosyl-L-methionine</name>
        <dbReference type="ChEBI" id="CHEBI:59789"/>
    </ligand>
</feature>
<evidence type="ECO:0000256" key="1">
    <source>
        <dbReference type="ARBA" id="ARBA00022552"/>
    </source>
</evidence>
<feature type="binding site" evidence="11">
    <location>
        <position position="69"/>
    </location>
    <ligand>
        <name>S-adenosyl-L-methionine</name>
        <dbReference type="ChEBI" id="CHEBI:59789"/>
    </ligand>
</feature>
<evidence type="ECO:0000256" key="5">
    <source>
        <dbReference type="ARBA" id="ARBA00037569"/>
    </source>
</evidence>
<feature type="binding site" evidence="11">
    <location>
        <position position="128"/>
    </location>
    <ligand>
        <name>S-adenosyl-L-methionine</name>
        <dbReference type="ChEBI" id="CHEBI:59789"/>
    </ligand>
</feature>
<keyword evidence="14" id="KW-1185">Reference proteome</keyword>
<dbReference type="SUPFAM" id="SSF53335">
    <property type="entry name" value="S-adenosyl-L-methionine-dependent methyltransferases"/>
    <property type="match status" value="1"/>
</dbReference>
<feature type="binding site" evidence="11">
    <location>
        <position position="67"/>
    </location>
    <ligand>
        <name>S-adenosyl-L-methionine</name>
        <dbReference type="ChEBI" id="CHEBI:59789"/>
    </ligand>
</feature>
<dbReference type="Pfam" id="PF01728">
    <property type="entry name" value="FtsJ"/>
    <property type="match status" value="1"/>
</dbReference>
<evidence type="ECO:0000256" key="10">
    <source>
        <dbReference type="ARBA" id="ARBA00048970"/>
    </source>
</evidence>
<gene>
    <name evidence="11 13" type="primary">rlmE</name>
    <name evidence="11" type="synonym">ftsJ</name>
    <name evidence="11" type="synonym">rrmJ</name>
    <name evidence="13" type="ORF">ACFQ0F_10820</name>
</gene>
<evidence type="ECO:0000256" key="3">
    <source>
        <dbReference type="ARBA" id="ARBA00022679"/>
    </source>
</evidence>
<dbReference type="NCBIfam" id="NF008390">
    <property type="entry name" value="PRK11188.1"/>
    <property type="match status" value="1"/>
</dbReference>
<dbReference type="InterPro" id="IPR029063">
    <property type="entry name" value="SAM-dependent_MTases_sf"/>
</dbReference>
<dbReference type="EMBL" id="JBHTIT010000001">
    <property type="protein sequence ID" value="MFD0950876.1"/>
    <property type="molecule type" value="Genomic_DNA"/>
</dbReference>
<evidence type="ECO:0000256" key="11">
    <source>
        <dbReference type="HAMAP-Rule" id="MF_01547"/>
    </source>
</evidence>
<dbReference type="InterPro" id="IPR050082">
    <property type="entry name" value="RNA_methyltr_RlmE"/>
</dbReference>
<evidence type="ECO:0000256" key="9">
    <source>
        <dbReference type="ARBA" id="ARBA00042745"/>
    </source>
</evidence>
<feature type="domain" description="Ribosomal RNA methyltransferase FtsJ" evidence="12">
    <location>
        <begin position="35"/>
        <end position="210"/>
    </location>
</feature>
<dbReference type="InterPro" id="IPR002877">
    <property type="entry name" value="RNA_MeTrfase_FtsJ_dom"/>
</dbReference>
<comment type="caution">
    <text evidence="13">The sequence shown here is derived from an EMBL/GenBank/DDBJ whole genome shotgun (WGS) entry which is preliminary data.</text>
</comment>
<keyword evidence="1 11" id="KW-0698">rRNA processing</keyword>
<comment type="similarity">
    <text evidence="11">Belongs to the class I-like SAM-binding methyltransferase superfamily. RNA methyltransferase RlmE family.</text>
</comment>
<dbReference type="Gene3D" id="3.40.50.150">
    <property type="entry name" value="Vaccinia Virus protein VP39"/>
    <property type="match status" value="1"/>
</dbReference>
<reference evidence="14" key="1">
    <citation type="journal article" date="2019" name="Int. J. Syst. Evol. Microbiol.">
        <title>The Global Catalogue of Microorganisms (GCM) 10K type strain sequencing project: providing services to taxonomists for standard genome sequencing and annotation.</title>
        <authorList>
            <consortium name="The Broad Institute Genomics Platform"/>
            <consortium name="The Broad Institute Genome Sequencing Center for Infectious Disease"/>
            <person name="Wu L."/>
            <person name="Ma J."/>
        </authorList>
    </citation>
    <scope>NUCLEOTIDE SEQUENCE [LARGE SCALE GENOMIC DNA]</scope>
    <source>
        <strain evidence="14">CCUG 63419</strain>
    </source>
</reference>